<keyword evidence="1" id="KW-0812">Transmembrane</keyword>
<gene>
    <name evidence="2" type="ORF">EDD61_101287</name>
</gene>
<proteinExistence type="predicted"/>
<keyword evidence="3" id="KW-1185">Reference proteome</keyword>
<name>A0A4V2VLE5_9FIRM</name>
<dbReference type="RefSeq" id="WP_008688682.1">
    <property type="nucleotide sequence ID" value="NZ_AP024510.1"/>
</dbReference>
<evidence type="ECO:0000313" key="2">
    <source>
        <dbReference type="EMBL" id="TCU63633.1"/>
    </source>
</evidence>
<dbReference type="EMBL" id="SMBP01000001">
    <property type="protein sequence ID" value="TCU63633.1"/>
    <property type="molecule type" value="Genomic_DNA"/>
</dbReference>
<sequence length="118" mass="12926">MKSKLQTYLQSAAILLALTLLFSLIFAALYYFTWISAETFHILNWIGGAIAYGCGGVWLGIKTKKKALFSALGMILLFCIPVFLLSGISLLSIIEMLSKALAFIACCMLMYAKTQAKA</sequence>
<keyword evidence="1" id="KW-1133">Transmembrane helix</keyword>
<feature type="transmembrane region" description="Helical" evidence="1">
    <location>
        <begin position="12"/>
        <end position="36"/>
    </location>
</feature>
<evidence type="ECO:0000313" key="3">
    <source>
        <dbReference type="Proteomes" id="UP000295773"/>
    </source>
</evidence>
<accession>A0A4V2VLE5</accession>
<feature type="transmembrane region" description="Helical" evidence="1">
    <location>
        <begin position="42"/>
        <end position="61"/>
    </location>
</feature>
<dbReference type="GeneID" id="73795510"/>
<evidence type="ECO:0000256" key="1">
    <source>
        <dbReference type="SAM" id="Phobius"/>
    </source>
</evidence>
<feature type="transmembrane region" description="Helical" evidence="1">
    <location>
        <begin position="96"/>
        <end position="112"/>
    </location>
</feature>
<keyword evidence="1" id="KW-0472">Membrane</keyword>
<feature type="transmembrane region" description="Helical" evidence="1">
    <location>
        <begin position="68"/>
        <end position="90"/>
    </location>
</feature>
<protein>
    <submittedName>
        <fullName evidence="2">Uncharacterized protein DUF3792</fullName>
    </submittedName>
</protein>
<organism evidence="2 3">
    <name type="scientific">Longicatena caecimuris</name>
    <dbReference type="NCBI Taxonomy" id="1796635"/>
    <lineage>
        <taxon>Bacteria</taxon>
        <taxon>Bacillati</taxon>
        <taxon>Bacillota</taxon>
        <taxon>Erysipelotrichia</taxon>
        <taxon>Erysipelotrichales</taxon>
        <taxon>Erysipelotrichaceae</taxon>
        <taxon>Longicatena</taxon>
    </lineage>
</organism>
<comment type="caution">
    <text evidence="2">The sequence shown here is derived from an EMBL/GenBank/DDBJ whole genome shotgun (WGS) entry which is preliminary data.</text>
</comment>
<reference evidence="2 3" key="1">
    <citation type="submission" date="2019-03" db="EMBL/GenBank/DDBJ databases">
        <title>Genomic Encyclopedia of Type Strains, Phase IV (KMG-IV): sequencing the most valuable type-strain genomes for metagenomic binning, comparative biology and taxonomic classification.</title>
        <authorList>
            <person name="Goeker M."/>
        </authorList>
    </citation>
    <scope>NUCLEOTIDE SEQUENCE [LARGE SCALE GENOMIC DNA]</scope>
    <source>
        <strain evidence="2 3">DSM 29481</strain>
    </source>
</reference>
<dbReference type="Proteomes" id="UP000295773">
    <property type="component" value="Unassembled WGS sequence"/>
</dbReference>
<dbReference type="AlphaFoldDB" id="A0A4V2VLE5"/>